<proteinExistence type="predicted"/>
<evidence type="ECO:0000313" key="3">
    <source>
        <dbReference type="Proteomes" id="UP001368318"/>
    </source>
</evidence>
<organism evidence="1 3">
    <name type="scientific">Mangrovimonas cancribranchiae</name>
    <dbReference type="NCBI Taxonomy" id="3080055"/>
    <lineage>
        <taxon>Bacteria</taxon>
        <taxon>Pseudomonadati</taxon>
        <taxon>Bacteroidota</taxon>
        <taxon>Flavobacteriia</taxon>
        <taxon>Flavobacteriales</taxon>
        <taxon>Flavobacteriaceae</taxon>
        <taxon>Mangrovimonas</taxon>
    </lineage>
</organism>
<dbReference type="EMBL" id="CP136925">
    <property type="protein sequence ID" value="WXA12209.1"/>
    <property type="molecule type" value="Genomic_DNA"/>
</dbReference>
<evidence type="ECO:0000313" key="2">
    <source>
        <dbReference type="EMBL" id="WXA12209.1"/>
    </source>
</evidence>
<evidence type="ECO:0008006" key="4">
    <source>
        <dbReference type="Google" id="ProtNLM"/>
    </source>
</evidence>
<gene>
    <name evidence="2" type="ORF">R3L15_08745</name>
    <name evidence="1" type="ORF">R3L16_12845</name>
</gene>
<dbReference type="SUPFAM" id="SSF52266">
    <property type="entry name" value="SGNH hydrolase"/>
    <property type="match status" value="1"/>
</dbReference>
<accession>A0AAU6NYB2</accession>
<keyword evidence="3" id="KW-1185">Reference proteome</keyword>
<name>A0AAU6NYB2_9FLAO</name>
<dbReference type="EMBL" id="CP136924">
    <property type="protein sequence ID" value="WXA02631.1"/>
    <property type="molecule type" value="Genomic_DNA"/>
</dbReference>
<dbReference type="RefSeq" id="WP_338731167.1">
    <property type="nucleotide sequence ID" value="NZ_CP136924.1"/>
</dbReference>
<dbReference type="Proteomes" id="UP001368318">
    <property type="component" value="Chromosome"/>
</dbReference>
<evidence type="ECO:0000313" key="1">
    <source>
        <dbReference type="EMBL" id="WXA02631.1"/>
    </source>
</evidence>
<dbReference type="AlphaFoldDB" id="A0AAU6NYB2"/>
<reference evidence="1 3" key="1">
    <citation type="submission" date="2023-10" db="EMBL/GenBank/DDBJ databases">
        <title>Culture-based analysis of two novel bacteria associated with mangrove crab gills.</title>
        <authorList>
            <person name="Yang X."/>
            <person name="Garuglieri E."/>
            <person name="Van Goethem M.W."/>
            <person name="Fusi M."/>
            <person name="Marasco R."/>
            <person name="Daffonchio D.G."/>
        </authorList>
    </citation>
    <scope>NUCLEOTIDE SEQUENCE [LARGE SCALE GENOMIC DNA]</scope>
    <source>
        <strain evidence="2">UG2-1</strain>
        <strain evidence="1">UG2-2</strain>
        <strain evidence="3">UG2_2</strain>
    </source>
</reference>
<protein>
    <recommendedName>
        <fullName evidence="4">SGNH hydrolase-type esterase domain-containing protein</fullName>
    </recommendedName>
</protein>
<sequence length="308" mass="36200">MKKIQRNTLLFIFPILLVWISIECFYRITPNNYSFKQKQIPKHYNVAKGLIFGDSHYFYGLNPESFSRPVFNMANISQTIYFDELLFKKHIDSFKKLEFVIFPMEYTTLSQADNTQEDVWRKYFYRYNMELEVPLITTFDLKKYSLALTRKLKHTIRTITQYINEGTLIGCDKRGWGNTYVTAVDSLEMERLAKIISAKHDDGSMVFSHNITRLKGMISICAKKQIKVFLVNMPVGEPYLNKLDYKEVKAIERISKQLSEKYANVFNINLLRNPKFKLSDFHDADHLNIKGAKKCSKIIDAEVSRYLK</sequence>
<dbReference type="KEGG" id="mcaa:R3L15_08745"/>